<dbReference type="OrthoDB" id="5421909at2759"/>
<dbReference type="Proteomes" id="UP000091857">
    <property type="component" value="Chromosome 6"/>
</dbReference>
<reference evidence="7" key="1">
    <citation type="journal article" date="2016" name="Nat. Biotechnol.">
        <title>Sequencing wild and cultivated cassava and related species reveals extensive interspecific hybridization and genetic diversity.</title>
        <authorList>
            <person name="Bredeson J.V."/>
            <person name="Lyons J.B."/>
            <person name="Prochnik S.E."/>
            <person name="Wu G.A."/>
            <person name="Ha C.M."/>
            <person name="Edsinger-Gonzales E."/>
            <person name="Grimwood J."/>
            <person name="Schmutz J."/>
            <person name="Rabbi I.Y."/>
            <person name="Egesi C."/>
            <person name="Nauluvula P."/>
            <person name="Lebot V."/>
            <person name="Ndunguru J."/>
            <person name="Mkamilo G."/>
            <person name="Bart R.S."/>
            <person name="Setter T.L."/>
            <person name="Gleadow R.M."/>
            <person name="Kulakow P."/>
            <person name="Ferguson M.E."/>
            <person name="Rounsley S."/>
            <person name="Rokhsar D.S."/>
        </authorList>
    </citation>
    <scope>NUCLEOTIDE SEQUENCE [LARGE SCALE GENOMIC DNA]</scope>
    <source>
        <strain evidence="7">cv. AM560-2</strain>
    </source>
</reference>
<organism evidence="6 7">
    <name type="scientific">Manihot esculenta</name>
    <name type="common">Cassava</name>
    <name type="synonym">Jatropha manihot</name>
    <dbReference type="NCBI Taxonomy" id="3983"/>
    <lineage>
        <taxon>Eukaryota</taxon>
        <taxon>Viridiplantae</taxon>
        <taxon>Streptophyta</taxon>
        <taxon>Embryophyta</taxon>
        <taxon>Tracheophyta</taxon>
        <taxon>Spermatophyta</taxon>
        <taxon>Magnoliopsida</taxon>
        <taxon>eudicotyledons</taxon>
        <taxon>Gunneridae</taxon>
        <taxon>Pentapetalae</taxon>
        <taxon>rosids</taxon>
        <taxon>fabids</taxon>
        <taxon>Malpighiales</taxon>
        <taxon>Euphorbiaceae</taxon>
        <taxon>Crotonoideae</taxon>
        <taxon>Manihoteae</taxon>
        <taxon>Manihot</taxon>
    </lineage>
</organism>
<proteinExistence type="predicted"/>
<dbReference type="GO" id="GO:0005886">
    <property type="term" value="C:plasma membrane"/>
    <property type="evidence" value="ECO:0000318"/>
    <property type="project" value="GO_Central"/>
</dbReference>
<dbReference type="GO" id="GO:0009055">
    <property type="term" value="F:electron transfer activity"/>
    <property type="evidence" value="ECO:0007669"/>
    <property type="project" value="InterPro"/>
</dbReference>
<evidence type="ECO:0000256" key="1">
    <source>
        <dbReference type="ARBA" id="ARBA00023157"/>
    </source>
</evidence>
<feature type="domain" description="Phytocyanin" evidence="5">
    <location>
        <begin position="26"/>
        <end position="129"/>
    </location>
</feature>
<keyword evidence="3" id="KW-0472">Membrane</keyword>
<keyword evidence="4" id="KW-0732">Signal</keyword>
<evidence type="ECO:0000256" key="2">
    <source>
        <dbReference type="ARBA" id="ARBA00023180"/>
    </source>
</evidence>
<dbReference type="Pfam" id="PF02298">
    <property type="entry name" value="Cu_bind_like"/>
    <property type="match status" value="2"/>
</dbReference>
<keyword evidence="1" id="KW-1015">Disulfide bond</keyword>
<dbReference type="EMBL" id="CM004392">
    <property type="protein sequence ID" value="OAY47158.1"/>
    <property type="molecule type" value="Genomic_DNA"/>
</dbReference>
<evidence type="ECO:0000256" key="4">
    <source>
        <dbReference type="SAM" id="SignalP"/>
    </source>
</evidence>
<dbReference type="FunFam" id="2.60.40.420:FF:000034">
    <property type="entry name" value="Cupredoxin superfamily protein"/>
    <property type="match status" value="2"/>
</dbReference>
<feature type="domain" description="Phytocyanin" evidence="5">
    <location>
        <begin position="148"/>
        <end position="251"/>
    </location>
</feature>
<dbReference type="Gene3D" id="2.60.40.420">
    <property type="entry name" value="Cupredoxins - blue copper proteins"/>
    <property type="match status" value="2"/>
</dbReference>
<keyword evidence="3" id="KW-1133">Transmembrane helix</keyword>
<dbReference type="SUPFAM" id="SSF49503">
    <property type="entry name" value="Cupredoxins"/>
    <property type="match status" value="2"/>
</dbReference>
<dbReference type="InterPro" id="IPR008972">
    <property type="entry name" value="Cupredoxin"/>
</dbReference>
<dbReference type="InterPro" id="IPR039391">
    <property type="entry name" value="Phytocyanin-like"/>
</dbReference>
<dbReference type="Gramene" id="Manes.06G056700.1.v8.1">
    <property type="protein sequence ID" value="Manes.06G056700.1.v8.1.CDS"/>
    <property type="gene ID" value="Manes.06G056700.v8.1"/>
</dbReference>
<feature type="transmembrane region" description="Helical" evidence="3">
    <location>
        <begin position="46"/>
        <end position="65"/>
    </location>
</feature>
<dbReference type="PANTHER" id="PTHR33021:SF325">
    <property type="entry name" value="PHYTOCYANIN DOMAIN-CONTAINING PROTEIN"/>
    <property type="match status" value="1"/>
</dbReference>
<protein>
    <recommendedName>
        <fullName evidence="5">Phytocyanin domain-containing protein</fullName>
    </recommendedName>
</protein>
<dbReference type="InterPro" id="IPR003245">
    <property type="entry name" value="Phytocyanin_dom"/>
</dbReference>
<keyword evidence="7" id="KW-1185">Reference proteome</keyword>
<name>A0A2C9VQI8_MANES</name>
<evidence type="ECO:0000259" key="5">
    <source>
        <dbReference type="PROSITE" id="PS51485"/>
    </source>
</evidence>
<evidence type="ECO:0000256" key="3">
    <source>
        <dbReference type="SAM" id="Phobius"/>
    </source>
</evidence>
<dbReference type="PANTHER" id="PTHR33021">
    <property type="entry name" value="BLUE COPPER PROTEIN"/>
    <property type="match status" value="1"/>
</dbReference>
<sequence length="302" mass="32042">MARKLVISLAILTIAVASLVHSSIAETLVVGDGLGWLVPPGGDLAYAAWGAINIFTVGDVLLFNFTTGTQDIARVTKEAYLTCNSRNPISLKTTGPANFTLDTTGEYFFICTIYAHCTLGQRLAIYVAAPGPHHPHAAPSPVTPRAPVTYTVGDGLGWLVLPGGALAYMTWAYKNTFMIEDTLVFKFVDGLQDVALVTKEAYETCNTSRTIQVWSTSPAKILLNSTGDYFFTSTYPRNCILGLQLAIRVVSTSGNGSAPSSSIARPVKEGPVTASPFPANSAPSRAIAGVFITLLSIAMAVF</sequence>
<dbReference type="OMA" id="WAKRNEF"/>
<dbReference type="PROSITE" id="PS51485">
    <property type="entry name" value="PHYTOCYANIN"/>
    <property type="match status" value="2"/>
</dbReference>
<comment type="caution">
    <text evidence="6">The sequence shown here is derived from an EMBL/GenBank/DDBJ whole genome shotgun (WGS) entry which is preliminary data.</text>
</comment>
<gene>
    <name evidence="6" type="ORF">MANES_06G056700v8</name>
</gene>
<accession>A0A2C9VQI8</accession>
<keyword evidence="2" id="KW-0325">Glycoprotein</keyword>
<dbReference type="STRING" id="3983.A0A2C9VQI8"/>
<dbReference type="AlphaFoldDB" id="A0A2C9VQI8"/>
<keyword evidence="3" id="KW-0812">Transmembrane</keyword>
<evidence type="ECO:0000313" key="7">
    <source>
        <dbReference type="Proteomes" id="UP000091857"/>
    </source>
</evidence>
<feature type="chain" id="PRO_5012067436" description="Phytocyanin domain-containing protein" evidence="4">
    <location>
        <begin position="18"/>
        <end position="302"/>
    </location>
</feature>
<evidence type="ECO:0000313" key="6">
    <source>
        <dbReference type="EMBL" id="OAY47158.1"/>
    </source>
</evidence>
<feature type="signal peptide" evidence="4">
    <location>
        <begin position="1"/>
        <end position="17"/>
    </location>
</feature>